<evidence type="ECO:0000313" key="2">
    <source>
        <dbReference type="EMBL" id="KAJ6258167.1"/>
    </source>
</evidence>
<sequence>MAFVSRSLGWSGTRGGRSGQIALRSLLPPIASYVFGTKFETYIKQHVGPKQNRKDDWGTPDATQTTSPDGKLDQSQASKGSRKNRVPLSHKDIILPPAFRHIQFVGFTPKKMEVLNPSKPASEFEHGIHELEENMYLVLYTLDMCIPDKLGDEDIEVVDSDHESASADELELDDDIFVIRER</sequence>
<feature type="compositionally biased region" description="Polar residues" evidence="1">
    <location>
        <begin position="61"/>
        <end position="79"/>
    </location>
</feature>
<accession>A0AAD6ITM8</accession>
<dbReference type="Proteomes" id="UP001221413">
    <property type="component" value="Unassembled WGS sequence"/>
</dbReference>
<evidence type="ECO:0000256" key="1">
    <source>
        <dbReference type="SAM" id="MobiDB-lite"/>
    </source>
</evidence>
<keyword evidence="3" id="KW-1185">Reference proteome</keyword>
<protein>
    <submittedName>
        <fullName evidence="2">Uncharacterized protein</fullName>
    </submittedName>
</protein>
<dbReference type="AlphaFoldDB" id="A0AAD6ITM8"/>
<name>A0AAD6ITM8_DREDA</name>
<proteinExistence type="predicted"/>
<dbReference type="EMBL" id="JAQGDS010000009">
    <property type="protein sequence ID" value="KAJ6258167.1"/>
    <property type="molecule type" value="Genomic_DNA"/>
</dbReference>
<organism evidence="2 3">
    <name type="scientific">Drechslerella dactyloides</name>
    <name type="common">Nematode-trapping fungus</name>
    <name type="synonym">Arthrobotrys dactyloides</name>
    <dbReference type="NCBI Taxonomy" id="74499"/>
    <lineage>
        <taxon>Eukaryota</taxon>
        <taxon>Fungi</taxon>
        <taxon>Dikarya</taxon>
        <taxon>Ascomycota</taxon>
        <taxon>Pezizomycotina</taxon>
        <taxon>Orbiliomycetes</taxon>
        <taxon>Orbiliales</taxon>
        <taxon>Orbiliaceae</taxon>
        <taxon>Drechslerella</taxon>
    </lineage>
</organism>
<gene>
    <name evidence="2" type="ORF">Dda_7084</name>
</gene>
<reference evidence="2" key="1">
    <citation type="submission" date="2023-01" db="EMBL/GenBank/DDBJ databases">
        <title>The chitinases involved in constricting ring structure development in the nematode-trapping fungus Drechslerella dactyloides.</title>
        <authorList>
            <person name="Wang R."/>
            <person name="Zhang L."/>
            <person name="Tang P."/>
            <person name="Li S."/>
            <person name="Liang L."/>
        </authorList>
    </citation>
    <scope>NUCLEOTIDE SEQUENCE</scope>
    <source>
        <strain evidence="2">YMF1.00031</strain>
    </source>
</reference>
<evidence type="ECO:0000313" key="3">
    <source>
        <dbReference type="Proteomes" id="UP001221413"/>
    </source>
</evidence>
<feature type="region of interest" description="Disordered" evidence="1">
    <location>
        <begin position="47"/>
        <end position="86"/>
    </location>
</feature>
<comment type="caution">
    <text evidence="2">The sequence shown here is derived from an EMBL/GenBank/DDBJ whole genome shotgun (WGS) entry which is preliminary data.</text>
</comment>